<name>A0A7W5UDJ4_9BACT</name>
<gene>
    <name evidence="1" type="ORF">FHS60_000516</name>
</gene>
<dbReference type="Proteomes" id="UP000541425">
    <property type="component" value="Unassembled WGS sequence"/>
</dbReference>
<dbReference type="EMBL" id="JACICA010000002">
    <property type="protein sequence ID" value="MBB3702063.1"/>
    <property type="molecule type" value="Genomic_DNA"/>
</dbReference>
<dbReference type="AlphaFoldDB" id="A0A7W5UDJ4"/>
<dbReference type="RefSeq" id="WP_157575302.1">
    <property type="nucleotide sequence ID" value="NZ_JACICA010000002.1"/>
</dbReference>
<reference evidence="1 2" key="1">
    <citation type="submission" date="2020-08" db="EMBL/GenBank/DDBJ databases">
        <title>Genomic Encyclopedia of Type Strains, Phase IV (KMG-IV): sequencing the most valuable type-strain genomes for metagenomic binning, comparative biology and taxonomic classification.</title>
        <authorList>
            <person name="Goeker M."/>
        </authorList>
    </citation>
    <scope>NUCLEOTIDE SEQUENCE [LARGE SCALE GENOMIC DNA]</scope>
    <source>
        <strain evidence="1 2">DSM 22548</strain>
    </source>
</reference>
<evidence type="ECO:0000313" key="1">
    <source>
        <dbReference type="EMBL" id="MBB3702063.1"/>
    </source>
</evidence>
<accession>A0A7W5UDJ4</accession>
<comment type="caution">
    <text evidence="1">The sequence shown here is derived from an EMBL/GenBank/DDBJ whole genome shotgun (WGS) entry which is preliminary data.</text>
</comment>
<protein>
    <submittedName>
        <fullName evidence="1">Uncharacterized protein</fullName>
    </submittedName>
</protein>
<proteinExistence type="predicted"/>
<organism evidence="1 2">
    <name type="scientific">Alloprevotella rava</name>
    <dbReference type="NCBI Taxonomy" id="671218"/>
    <lineage>
        <taxon>Bacteria</taxon>
        <taxon>Pseudomonadati</taxon>
        <taxon>Bacteroidota</taxon>
        <taxon>Bacteroidia</taxon>
        <taxon>Bacteroidales</taxon>
        <taxon>Prevotellaceae</taxon>
        <taxon>Alloprevotella</taxon>
    </lineage>
</organism>
<sequence>MNKEKADSYFSENILIPLAGFLIASADTIRKSADSLIVFSNAIRIFSATLERKKGKDRETHFSIFSSQEYN</sequence>
<evidence type="ECO:0000313" key="2">
    <source>
        <dbReference type="Proteomes" id="UP000541425"/>
    </source>
</evidence>